<dbReference type="Pfam" id="PF22816">
    <property type="entry name" value="CatAgl_D2"/>
    <property type="match status" value="1"/>
</dbReference>
<dbReference type="AlphaFoldDB" id="A0A8J3Y4W9"/>
<dbReference type="Pfam" id="PF22815">
    <property type="entry name" value="CatAgl_D1"/>
    <property type="match status" value="1"/>
</dbReference>
<dbReference type="InterPro" id="IPR006626">
    <property type="entry name" value="PbH1"/>
</dbReference>
<sequence length="640" mass="68660">MRRTPVVAALTVLATVLTTAVTAGPAAAAPKPAGVETVAALPPHLTVGRGAAVAFAEQEAENAAATNGEVIGPDRTAYTLPSEASGRKAVRLDRGGEYVEFRLTRRANALTVRYAIPDAPAGGGITAPLDVRLNGTVRHRITMTSEFSWLYSTYPFSNDPTATPPDDWWIPETRPVTTPFRPHHFYAEQRLLLGRQLQRGDTVRFELPADSTVAWAVLDVADFEQVARPKARPHGALPVTWFGADPTGLRSSADAFDRAITAAKRLRASVYIPAGTFRVDRHVIVDRVTVTGAGNWHSIVTGEGVGFYGRYAEDGGSTRVRLADFAIVGSIAERIDDAQVNGIGGAMGGGSVIERLYIQRTKVGMWFDGPFSGLTVRDNVIVDQIADALNLRRGISHVRVTGNFIRNTGDDALAMWSHFVKKPDGTPQASEAADQDHHNRFDHNTIIAPVLANGIAVYGGRDNVVEDNVVADTVREGGGLHAGYRHSSTRFDGTLTFARNTTVRAGVLDMNWNFGVGALWFYALEGPMDGRIDVRDNSFLDSTYSAIMAVKGYPVANSVIGVHVDGACIDGAGTYALQLQVEGAGTFTGVQARNLGVGGVWRGDPFTVTDGGGNSGWQDDVRSNWPMDQPKTNPAPTDCR</sequence>
<feature type="domain" description="Alpha-1,3-glucanase catalytic" evidence="4">
    <location>
        <begin position="265"/>
        <end position="582"/>
    </location>
</feature>
<evidence type="ECO:0000259" key="4">
    <source>
        <dbReference type="Pfam" id="PF22816"/>
    </source>
</evidence>
<dbReference type="EMBL" id="BOOY01000004">
    <property type="protein sequence ID" value="GIJ01487.1"/>
    <property type="molecule type" value="Genomic_DNA"/>
</dbReference>
<reference evidence="5" key="1">
    <citation type="submission" date="2021-01" db="EMBL/GenBank/DDBJ databases">
        <title>Whole genome shotgun sequence of Spirilliplanes yamanashiensis NBRC 15828.</title>
        <authorList>
            <person name="Komaki H."/>
            <person name="Tamura T."/>
        </authorList>
    </citation>
    <scope>NUCLEOTIDE SEQUENCE</scope>
    <source>
        <strain evidence="5">NBRC 15828</strain>
    </source>
</reference>
<dbReference type="SMART" id="SM00710">
    <property type="entry name" value="PbH1"/>
    <property type="match status" value="7"/>
</dbReference>
<evidence type="ECO:0000256" key="2">
    <source>
        <dbReference type="SAM" id="SignalP"/>
    </source>
</evidence>
<dbReference type="CDD" id="cd14490">
    <property type="entry name" value="CBM6-CBM35-CBM36_like_1"/>
    <property type="match status" value="1"/>
</dbReference>
<proteinExistence type="predicted"/>
<dbReference type="InterPro" id="IPR012334">
    <property type="entry name" value="Pectin_lyas_fold"/>
</dbReference>
<feature type="domain" description="CBM6/CBM35/CBM36-like 1" evidence="3">
    <location>
        <begin position="55"/>
        <end position="226"/>
    </location>
</feature>
<evidence type="ECO:0000313" key="6">
    <source>
        <dbReference type="Proteomes" id="UP000652013"/>
    </source>
</evidence>
<name>A0A8J3Y4W9_9ACTN</name>
<keyword evidence="2" id="KW-0732">Signal</keyword>
<dbReference type="Gene3D" id="2.60.120.260">
    <property type="entry name" value="Galactose-binding domain-like"/>
    <property type="match status" value="1"/>
</dbReference>
<feature type="compositionally biased region" description="Polar residues" evidence="1">
    <location>
        <begin position="630"/>
        <end position="640"/>
    </location>
</feature>
<dbReference type="Proteomes" id="UP000652013">
    <property type="component" value="Unassembled WGS sequence"/>
</dbReference>
<gene>
    <name evidence="5" type="ORF">Sya03_08390</name>
</gene>
<feature type="region of interest" description="Disordered" evidence="1">
    <location>
        <begin position="606"/>
        <end position="640"/>
    </location>
</feature>
<feature type="chain" id="PRO_5035208880" evidence="2">
    <location>
        <begin position="29"/>
        <end position="640"/>
    </location>
</feature>
<dbReference type="SUPFAM" id="SSF51126">
    <property type="entry name" value="Pectin lyase-like"/>
    <property type="match status" value="1"/>
</dbReference>
<evidence type="ECO:0000256" key="1">
    <source>
        <dbReference type="SAM" id="MobiDB-lite"/>
    </source>
</evidence>
<accession>A0A8J3Y4W9</accession>
<feature type="signal peptide" evidence="2">
    <location>
        <begin position="1"/>
        <end position="28"/>
    </location>
</feature>
<dbReference type="Gene3D" id="2.160.20.10">
    <property type="entry name" value="Single-stranded right-handed beta-helix, Pectin lyase-like"/>
    <property type="match status" value="1"/>
</dbReference>
<protein>
    <submittedName>
        <fullName evidence="5">Mycodextranase</fullName>
    </submittedName>
</protein>
<keyword evidence="6" id="KW-1185">Reference proteome</keyword>
<dbReference type="InterPro" id="IPR011050">
    <property type="entry name" value="Pectin_lyase_fold/virulence"/>
</dbReference>
<organism evidence="5 6">
    <name type="scientific">Spirilliplanes yamanashiensis</name>
    <dbReference type="NCBI Taxonomy" id="42233"/>
    <lineage>
        <taxon>Bacteria</taxon>
        <taxon>Bacillati</taxon>
        <taxon>Actinomycetota</taxon>
        <taxon>Actinomycetes</taxon>
        <taxon>Micromonosporales</taxon>
        <taxon>Micromonosporaceae</taxon>
        <taxon>Spirilliplanes</taxon>
    </lineage>
</organism>
<evidence type="ECO:0000259" key="3">
    <source>
        <dbReference type="Pfam" id="PF22815"/>
    </source>
</evidence>
<dbReference type="InterPro" id="IPR055149">
    <property type="entry name" value="Agl_cat_D2"/>
</dbReference>
<comment type="caution">
    <text evidence="5">The sequence shown here is derived from an EMBL/GenBank/DDBJ whole genome shotgun (WGS) entry which is preliminary data.</text>
</comment>
<evidence type="ECO:0000313" key="5">
    <source>
        <dbReference type="EMBL" id="GIJ01487.1"/>
    </source>
</evidence>
<dbReference type="InterPro" id="IPR033801">
    <property type="entry name" value="CBM6-CBM35-CBM36-like_1"/>
</dbReference>